<organism evidence="2 3">
    <name type="scientific">Purpureocillium takamizusanense</name>
    <dbReference type="NCBI Taxonomy" id="2060973"/>
    <lineage>
        <taxon>Eukaryota</taxon>
        <taxon>Fungi</taxon>
        <taxon>Dikarya</taxon>
        <taxon>Ascomycota</taxon>
        <taxon>Pezizomycotina</taxon>
        <taxon>Sordariomycetes</taxon>
        <taxon>Hypocreomycetidae</taxon>
        <taxon>Hypocreales</taxon>
        <taxon>Ophiocordycipitaceae</taxon>
        <taxon>Purpureocillium</taxon>
    </lineage>
</organism>
<feature type="compositionally biased region" description="Polar residues" evidence="1">
    <location>
        <begin position="59"/>
        <end position="69"/>
    </location>
</feature>
<protein>
    <submittedName>
        <fullName evidence="2">Uncharacterized protein</fullName>
    </submittedName>
</protein>
<feature type="region of interest" description="Disordered" evidence="1">
    <location>
        <begin position="1"/>
        <end position="69"/>
    </location>
</feature>
<accession>A0A9Q8QLK8</accession>
<dbReference type="OrthoDB" id="4158609at2759"/>
<dbReference type="KEGG" id="ptkz:JDV02_007019"/>
<evidence type="ECO:0000313" key="2">
    <source>
        <dbReference type="EMBL" id="UNI20984.1"/>
    </source>
</evidence>
<evidence type="ECO:0000313" key="3">
    <source>
        <dbReference type="Proteomes" id="UP000829364"/>
    </source>
</evidence>
<evidence type="ECO:0000256" key="1">
    <source>
        <dbReference type="SAM" id="MobiDB-lite"/>
    </source>
</evidence>
<name>A0A9Q8QLK8_9HYPO</name>
<reference evidence="2" key="1">
    <citation type="submission" date="2021-11" db="EMBL/GenBank/DDBJ databases">
        <title>Purpureocillium_takamizusanense_genome.</title>
        <authorList>
            <person name="Nguyen N.-H."/>
        </authorList>
    </citation>
    <scope>NUCLEOTIDE SEQUENCE</scope>
    <source>
        <strain evidence="2">PT3</strain>
    </source>
</reference>
<sequence length="69" mass="7682">MSEPQNQQASEPASTGTRRRSSGLMPAFESLQQHKNKQDAARRQSLSDQQVKGGIFSQLFHNNIGRNAK</sequence>
<dbReference type="EMBL" id="CP086359">
    <property type="protein sequence ID" value="UNI20984.1"/>
    <property type="molecule type" value="Genomic_DNA"/>
</dbReference>
<feature type="compositionally biased region" description="Polar residues" evidence="1">
    <location>
        <begin position="1"/>
        <end position="16"/>
    </location>
</feature>
<dbReference type="GeneID" id="72068968"/>
<dbReference type="Proteomes" id="UP000829364">
    <property type="component" value="Chromosome 6"/>
</dbReference>
<gene>
    <name evidence="2" type="ORF">JDV02_007019</name>
</gene>
<proteinExistence type="predicted"/>
<dbReference type="AlphaFoldDB" id="A0A9Q8QLK8"/>
<keyword evidence="3" id="KW-1185">Reference proteome</keyword>
<dbReference type="RefSeq" id="XP_047844465.1">
    <property type="nucleotide sequence ID" value="XM_047988469.1"/>
</dbReference>